<reference evidence="9" key="1">
    <citation type="submission" date="2020-11" db="EMBL/GenBank/DDBJ databases">
        <title>Isolation and identification of active actinomycetes.</title>
        <authorList>
            <person name="Sun X."/>
        </authorList>
    </citation>
    <scope>NUCLEOTIDE SEQUENCE</scope>
    <source>
        <strain evidence="9">NEAU-A11</strain>
    </source>
</reference>
<gene>
    <name evidence="9" type="ORF">I4J89_30610</name>
</gene>
<organism evidence="9 10">
    <name type="scientific">Actinoplanes aureus</name>
    <dbReference type="NCBI Taxonomy" id="2792083"/>
    <lineage>
        <taxon>Bacteria</taxon>
        <taxon>Bacillati</taxon>
        <taxon>Actinomycetota</taxon>
        <taxon>Actinomycetes</taxon>
        <taxon>Micromonosporales</taxon>
        <taxon>Micromonosporaceae</taxon>
        <taxon>Actinoplanes</taxon>
    </lineage>
</organism>
<sequence>MRVGAGLAAAAFVLAITFGATAREQGWSAVAAIIASILIFSGSAQFALMTALAGGSGVAPAIAAAMLINARFLPMGLAVGPSLSGGRFRRALQGQAVVDGSWVAAHQGGGRFDRWRLFGATIVQWPAWVAGTVVGVLGAPSAHLVERLGLDVVFPAFFLALLLDELRASRLALIAAALGGAVAAGLLWWVPAGVALVGATVGALIGLRGRTPSEEPQEARA</sequence>
<comment type="subcellular location">
    <subcellularLocation>
        <location evidence="1">Cell membrane</location>
        <topology evidence="1">Multi-pass membrane protein</topology>
    </subcellularLocation>
</comment>
<dbReference type="InterPro" id="IPR011606">
    <property type="entry name" value="Brnchd-chn_aa_trnsp_permease"/>
</dbReference>
<keyword evidence="10" id="KW-1185">Reference proteome</keyword>
<evidence type="ECO:0000256" key="1">
    <source>
        <dbReference type="ARBA" id="ARBA00004651"/>
    </source>
</evidence>
<evidence type="ECO:0000256" key="3">
    <source>
        <dbReference type="ARBA" id="ARBA00022448"/>
    </source>
</evidence>
<feature type="transmembrane region" description="Helical" evidence="8">
    <location>
        <begin position="29"/>
        <end position="48"/>
    </location>
</feature>
<keyword evidence="3" id="KW-0813">Transport</keyword>
<feature type="transmembrane region" description="Helical" evidence="8">
    <location>
        <begin position="144"/>
        <end position="163"/>
    </location>
</feature>
<dbReference type="AlphaFoldDB" id="A0A931CFZ2"/>
<evidence type="ECO:0000313" key="9">
    <source>
        <dbReference type="EMBL" id="MBG0565811.1"/>
    </source>
</evidence>
<evidence type="ECO:0000256" key="8">
    <source>
        <dbReference type="SAM" id="Phobius"/>
    </source>
</evidence>
<comment type="caution">
    <text evidence="9">The sequence shown here is derived from an EMBL/GenBank/DDBJ whole genome shotgun (WGS) entry which is preliminary data.</text>
</comment>
<keyword evidence="5 8" id="KW-0812">Transmembrane</keyword>
<name>A0A931CFZ2_9ACTN</name>
<evidence type="ECO:0000256" key="7">
    <source>
        <dbReference type="ARBA" id="ARBA00023136"/>
    </source>
</evidence>
<dbReference type="PANTHER" id="PTHR34979:SF1">
    <property type="entry name" value="INNER MEMBRANE PROTEIN YGAZ"/>
    <property type="match status" value="1"/>
</dbReference>
<evidence type="ECO:0000256" key="2">
    <source>
        <dbReference type="ARBA" id="ARBA00010735"/>
    </source>
</evidence>
<dbReference type="Proteomes" id="UP000598146">
    <property type="component" value="Unassembled WGS sequence"/>
</dbReference>
<feature type="transmembrane region" description="Helical" evidence="8">
    <location>
        <begin position="117"/>
        <end position="138"/>
    </location>
</feature>
<evidence type="ECO:0000256" key="4">
    <source>
        <dbReference type="ARBA" id="ARBA00022475"/>
    </source>
</evidence>
<accession>A0A931CFZ2</accession>
<proteinExistence type="inferred from homology"/>
<dbReference type="GO" id="GO:0005886">
    <property type="term" value="C:plasma membrane"/>
    <property type="evidence" value="ECO:0007669"/>
    <property type="project" value="UniProtKB-SubCell"/>
</dbReference>
<keyword evidence="6 8" id="KW-1133">Transmembrane helix</keyword>
<keyword evidence="7 8" id="KW-0472">Membrane</keyword>
<evidence type="ECO:0000256" key="6">
    <source>
        <dbReference type="ARBA" id="ARBA00022989"/>
    </source>
</evidence>
<comment type="similarity">
    <text evidence="2">Belongs to the AzlC family.</text>
</comment>
<dbReference type="PANTHER" id="PTHR34979">
    <property type="entry name" value="INNER MEMBRANE PROTEIN YGAZ"/>
    <property type="match status" value="1"/>
</dbReference>
<dbReference type="EMBL" id="JADQTO010000017">
    <property type="protein sequence ID" value="MBG0565811.1"/>
    <property type="molecule type" value="Genomic_DNA"/>
</dbReference>
<protein>
    <submittedName>
        <fullName evidence="9">AzlC family ABC transporter permease</fullName>
    </submittedName>
</protein>
<dbReference type="GO" id="GO:1903785">
    <property type="term" value="P:L-valine transmembrane transport"/>
    <property type="evidence" value="ECO:0007669"/>
    <property type="project" value="TreeGrafter"/>
</dbReference>
<dbReference type="Pfam" id="PF03591">
    <property type="entry name" value="AzlC"/>
    <property type="match status" value="1"/>
</dbReference>
<evidence type="ECO:0000256" key="5">
    <source>
        <dbReference type="ARBA" id="ARBA00022692"/>
    </source>
</evidence>
<evidence type="ECO:0000313" key="10">
    <source>
        <dbReference type="Proteomes" id="UP000598146"/>
    </source>
</evidence>
<keyword evidence="4" id="KW-1003">Cell membrane</keyword>
<feature type="transmembrane region" description="Helical" evidence="8">
    <location>
        <begin position="170"/>
        <end position="190"/>
    </location>
</feature>